<dbReference type="Pfam" id="PF07645">
    <property type="entry name" value="EGF_CA"/>
    <property type="match status" value="1"/>
</dbReference>
<dbReference type="PANTHER" id="PTHR24033:SF151">
    <property type="entry name" value="NOTCH 2"/>
    <property type="match status" value="1"/>
</dbReference>
<evidence type="ECO:0000313" key="16">
    <source>
        <dbReference type="EMBL" id="GFU49242.1"/>
    </source>
</evidence>
<evidence type="ECO:0000259" key="15">
    <source>
        <dbReference type="PROSITE" id="PS50026"/>
    </source>
</evidence>
<comment type="caution">
    <text evidence="12">Lacks conserved residue(s) required for the propagation of feature annotation.</text>
</comment>
<feature type="domain" description="EGF-like" evidence="15">
    <location>
        <begin position="666"/>
        <end position="697"/>
    </location>
</feature>
<dbReference type="OrthoDB" id="10040649at2759"/>
<feature type="compositionally biased region" description="Low complexity" evidence="13">
    <location>
        <begin position="15"/>
        <end position="50"/>
    </location>
</feature>
<dbReference type="PROSITE" id="PS50026">
    <property type="entry name" value="EGF_3"/>
    <property type="match status" value="4"/>
</dbReference>
<keyword evidence="8 14" id="KW-1133">Transmembrane helix</keyword>
<dbReference type="InterPro" id="IPR000742">
    <property type="entry name" value="EGF"/>
</dbReference>
<evidence type="ECO:0000256" key="6">
    <source>
        <dbReference type="ARBA" id="ARBA00022737"/>
    </source>
</evidence>
<name>A0A8X6QXM4_NEPPI</name>
<evidence type="ECO:0000256" key="9">
    <source>
        <dbReference type="ARBA" id="ARBA00023136"/>
    </source>
</evidence>
<keyword evidence="10 12" id="KW-1015">Disulfide bond</keyword>
<organism evidence="16 17">
    <name type="scientific">Nephila pilipes</name>
    <name type="common">Giant wood spider</name>
    <name type="synonym">Nephila maculata</name>
    <dbReference type="NCBI Taxonomy" id="299642"/>
    <lineage>
        <taxon>Eukaryota</taxon>
        <taxon>Metazoa</taxon>
        <taxon>Ecdysozoa</taxon>
        <taxon>Arthropoda</taxon>
        <taxon>Chelicerata</taxon>
        <taxon>Arachnida</taxon>
        <taxon>Araneae</taxon>
        <taxon>Araneomorphae</taxon>
        <taxon>Entelegynae</taxon>
        <taxon>Araneoidea</taxon>
        <taxon>Nephilidae</taxon>
        <taxon>Nephila</taxon>
    </lineage>
</organism>
<evidence type="ECO:0000256" key="14">
    <source>
        <dbReference type="SAM" id="Phobius"/>
    </source>
</evidence>
<feature type="disulfide bond" evidence="12">
    <location>
        <begin position="84"/>
        <end position="93"/>
    </location>
</feature>
<dbReference type="PROSITE" id="PS00010">
    <property type="entry name" value="ASX_HYDROXYL"/>
    <property type="match status" value="1"/>
</dbReference>
<evidence type="ECO:0000256" key="4">
    <source>
        <dbReference type="ARBA" id="ARBA00022692"/>
    </source>
</evidence>
<evidence type="ECO:0000256" key="8">
    <source>
        <dbReference type="ARBA" id="ARBA00022989"/>
    </source>
</evidence>
<dbReference type="Gene3D" id="2.90.20.10">
    <property type="entry name" value="Plasmodium vivax P25 domain"/>
    <property type="match status" value="1"/>
</dbReference>
<dbReference type="PROSITE" id="PS01186">
    <property type="entry name" value="EGF_2"/>
    <property type="match status" value="2"/>
</dbReference>
<dbReference type="InterPro" id="IPR018097">
    <property type="entry name" value="EGF_Ca-bd_CS"/>
</dbReference>
<dbReference type="PANTHER" id="PTHR24033">
    <property type="entry name" value="EGF-LIKE DOMAIN-CONTAINING PROTEIN"/>
    <property type="match status" value="1"/>
</dbReference>
<feature type="non-terminal residue" evidence="16">
    <location>
        <position position="763"/>
    </location>
</feature>
<dbReference type="AlphaFoldDB" id="A0A8X6QXM4"/>
<dbReference type="SMART" id="SM00179">
    <property type="entry name" value="EGF_CA"/>
    <property type="match status" value="3"/>
</dbReference>
<sequence>MHKFPFGAEVDETRSSTSVTTTDSSTAATTSVTHSSTTVTTTDSSSSTTTPVDDGKDINPCKNNPCKNGGTCEMRDNNTFECICIKGYAGNHCERIEWCVKNKETICGNVECRFDDKRSSGFCYCRDDSFFDAKAKQCKKMDGCLKKRINGECNMPFETCVEGQCKCIKNYAYSANGTSCEPDFCKKLPCGKNMNCEEADRTYICFCKEGYHQVGKDCVKYASCSPGQSNCAQICKGGGRCECHEGFNTTDKGETCEPVKEMKCNLNCGKGSCVVRKYAGVKSVESCACPEISHEYRNKTCIDKCTAGKLPPKECPDGVKCLPDETLGYRCDCKGKYKFAPDGVHCELRFMCSEGGAEKICASKNAFCEEDFTNDDGYVCKCEDGYDKESGSGVCKHKCELKQKDCLQNQALCTLDVNNNAVCICPPLLTKGDGEKCSKLTKYSYTGDFMVQKERYNIQERIRIGRKKRTIQNIDYAKLREDLNTAMNAIFEDYKDSAILSCLDANEHWKCSMEIKLDKYPGEKVSIISTPTVCLPLSDDAYCMIPPNFVIRQTEKKIFHKTDPCQKEMTSKLCGKATECKTLENSKIAFECKCKSGFFPRTTYRPATDAVVEICEDIDECMDSSVCPNTTECFNIPGDYKCFCKDGYILEEGKYAKKDGCREVCNPNPCVHGTCTKTGKDGFSCNCDGFYSGHFCNETNKAVVGAQNAGTRTSSIVGGVLGAFLVVSIILCIVLFRKFRKQTSMDDNEEYARRRKSGLVSQM</sequence>
<keyword evidence="6" id="KW-0677">Repeat</keyword>
<proteinExistence type="predicted"/>
<evidence type="ECO:0000256" key="7">
    <source>
        <dbReference type="ARBA" id="ARBA00022837"/>
    </source>
</evidence>
<keyword evidence="7" id="KW-0106">Calcium</keyword>
<evidence type="ECO:0000256" key="1">
    <source>
        <dbReference type="ARBA" id="ARBA00004251"/>
    </source>
</evidence>
<dbReference type="FunFam" id="2.10.25.10:FF:000391">
    <property type="entry name" value="Weary, isoform C"/>
    <property type="match status" value="1"/>
</dbReference>
<reference evidence="16" key="1">
    <citation type="submission" date="2020-08" db="EMBL/GenBank/DDBJ databases">
        <title>Multicomponent nature underlies the extraordinary mechanical properties of spider dragline silk.</title>
        <authorList>
            <person name="Kono N."/>
            <person name="Nakamura H."/>
            <person name="Mori M."/>
            <person name="Yoshida Y."/>
            <person name="Ohtoshi R."/>
            <person name="Malay A.D."/>
            <person name="Moran D.A.P."/>
            <person name="Tomita M."/>
            <person name="Numata K."/>
            <person name="Arakawa K."/>
        </authorList>
    </citation>
    <scope>NUCLEOTIDE SEQUENCE</scope>
</reference>
<evidence type="ECO:0000256" key="12">
    <source>
        <dbReference type="PROSITE-ProRule" id="PRU00076"/>
    </source>
</evidence>
<feature type="domain" description="EGF-like" evidence="15">
    <location>
        <begin position="57"/>
        <end position="94"/>
    </location>
</feature>
<dbReference type="PROSITE" id="PS01187">
    <property type="entry name" value="EGF_CA"/>
    <property type="match status" value="1"/>
</dbReference>
<comment type="subcellular location">
    <subcellularLocation>
        <location evidence="1">Cell membrane</location>
        <topology evidence="1">Single-pass type I membrane protein</topology>
    </subcellularLocation>
</comment>
<evidence type="ECO:0000256" key="3">
    <source>
        <dbReference type="ARBA" id="ARBA00022536"/>
    </source>
</evidence>
<dbReference type="Proteomes" id="UP000887013">
    <property type="component" value="Unassembled WGS sequence"/>
</dbReference>
<dbReference type="InterPro" id="IPR049883">
    <property type="entry name" value="NOTCH1_EGF-like"/>
</dbReference>
<keyword evidence="2" id="KW-1003">Cell membrane</keyword>
<feature type="domain" description="EGF-like" evidence="15">
    <location>
        <begin position="617"/>
        <end position="654"/>
    </location>
</feature>
<feature type="disulfide bond" evidence="12">
    <location>
        <begin position="687"/>
        <end position="696"/>
    </location>
</feature>
<keyword evidence="4 14" id="KW-0812">Transmembrane</keyword>
<evidence type="ECO:0000313" key="17">
    <source>
        <dbReference type="Proteomes" id="UP000887013"/>
    </source>
</evidence>
<dbReference type="Pfam" id="PF00008">
    <property type="entry name" value="EGF"/>
    <property type="match status" value="1"/>
</dbReference>
<dbReference type="PROSITE" id="PS00022">
    <property type="entry name" value="EGF_1"/>
    <property type="match status" value="2"/>
</dbReference>
<evidence type="ECO:0000256" key="11">
    <source>
        <dbReference type="ARBA" id="ARBA00023180"/>
    </source>
</evidence>
<keyword evidence="5" id="KW-0732">Signal</keyword>
<dbReference type="Gene3D" id="2.10.25.10">
    <property type="entry name" value="Laminin"/>
    <property type="match status" value="3"/>
</dbReference>
<keyword evidence="17" id="KW-1185">Reference proteome</keyword>
<feature type="domain" description="EGF-like" evidence="15">
    <location>
        <begin position="181"/>
        <end position="219"/>
    </location>
</feature>
<dbReference type="GO" id="GO:0005509">
    <property type="term" value="F:calcium ion binding"/>
    <property type="evidence" value="ECO:0007669"/>
    <property type="project" value="InterPro"/>
</dbReference>
<dbReference type="GO" id="GO:0023052">
    <property type="term" value="P:signaling"/>
    <property type="evidence" value="ECO:0007669"/>
    <property type="project" value="UniProtKB-ARBA"/>
</dbReference>
<gene>
    <name evidence="16" type="primary">dlc</name>
    <name evidence="16" type="ORF">NPIL_533471</name>
</gene>
<dbReference type="FunFam" id="2.10.25.10:FF:000038">
    <property type="entry name" value="Fibrillin 2"/>
    <property type="match status" value="1"/>
</dbReference>
<evidence type="ECO:0000256" key="5">
    <source>
        <dbReference type="ARBA" id="ARBA00022729"/>
    </source>
</evidence>
<dbReference type="SMART" id="SM00181">
    <property type="entry name" value="EGF"/>
    <property type="match status" value="11"/>
</dbReference>
<comment type="caution">
    <text evidence="16">The sequence shown here is derived from an EMBL/GenBank/DDBJ whole genome shotgun (WGS) entry which is preliminary data.</text>
</comment>
<feature type="transmembrane region" description="Helical" evidence="14">
    <location>
        <begin position="716"/>
        <end position="736"/>
    </location>
</feature>
<dbReference type="SUPFAM" id="SSF57196">
    <property type="entry name" value="EGF/Laminin"/>
    <property type="match status" value="2"/>
</dbReference>
<feature type="region of interest" description="Disordered" evidence="13">
    <location>
        <begin position="1"/>
        <end position="53"/>
    </location>
</feature>
<dbReference type="InterPro" id="IPR001881">
    <property type="entry name" value="EGF-like_Ca-bd_dom"/>
</dbReference>
<dbReference type="InterPro" id="IPR051830">
    <property type="entry name" value="NOTCH_homolog"/>
</dbReference>
<accession>A0A8X6QXM4</accession>
<evidence type="ECO:0000256" key="10">
    <source>
        <dbReference type="ARBA" id="ARBA00023157"/>
    </source>
</evidence>
<dbReference type="CDD" id="cd00054">
    <property type="entry name" value="EGF_CA"/>
    <property type="match status" value="2"/>
</dbReference>
<evidence type="ECO:0000256" key="2">
    <source>
        <dbReference type="ARBA" id="ARBA00022475"/>
    </source>
</evidence>
<evidence type="ECO:0000256" key="13">
    <source>
        <dbReference type="SAM" id="MobiDB-lite"/>
    </source>
</evidence>
<dbReference type="EMBL" id="BMAW01086897">
    <property type="protein sequence ID" value="GFU49242.1"/>
    <property type="molecule type" value="Genomic_DNA"/>
</dbReference>
<keyword evidence="11" id="KW-0325">Glycoprotein</keyword>
<dbReference type="GO" id="GO:0005886">
    <property type="term" value="C:plasma membrane"/>
    <property type="evidence" value="ECO:0007669"/>
    <property type="project" value="UniProtKB-SubCell"/>
</dbReference>
<dbReference type="GO" id="GO:0007154">
    <property type="term" value="P:cell communication"/>
    <property type="evidence" value="ECO:0007669"/>
    <property type="project" value="UniProtKB-ARBA"/>
</dbReference>
<protein>
    <submittedName>
        <fullName evidence="16">Delta-like protein C</fullName>
    </submittedName>
</protein>
<keyword evidence="9 14" id="KW-0472">Membrane</keyword>
<keyword evidence="3 12" id="KW-0245">EGF-like domain</keyword>
<dbReference type="InterPro" id="IPR000152">
    <property type="entry name" value="EGF-type_Asp/Asn_hydroxyl_site"/>
</dbReference>